<protein>
    <submittedName>
        <fullName evidence="1">Uncharacterized protein</fullName>
    </submittedName>
</protein>
<evidence type="ECO:0000313" key="2">
    <source>
        <dbReference type="Proteomes" id="UP000662074"/>
    </source>
</evidence>
<reference evidence="1" key="1">
    <citation type="journal article" date="2014" name="Int. J. Syst. Evol. Microbiol.">
        <title>Complete genome sequence of Corynebacterium casei LMG S-19264T (=DSM 44701T), isolated from a smear-ripened cheese.</title>
        <authorList>
            <consortium name="US DOE Joint Genome Institute (JGI-PGF)"/>
            <person name="Walter F."/>
            <person name="Albersmeier A."/>
            <person name="Kalinowski J."/>
            <person name="Ruckert C."/>
        </authorList>
    </citation>
    <scope>NUCLEOTIDE SEQUENCE</scope>
    <source>
        <strain evidence="1">CCM 8711</strain>
    </source>
</reference>
<sequence length="159" mass="18214">MKHKYILFSKVEQISHRIADYFKWIEGEYHTQLLPFKPTAKSPPEMREQKVWDREPQPPTLSGLAFHLGFDSLQAFEAYEKNGRFAAIAQRARLKIESEYEKMLHHQPATGAIFALKSLGWMEKQTVKSPEFTPAESTLKIEIIPTGPAPASCEQDVKV</sequence>
<dbReference type="Gene3D" id="1.10.132.80">
    <property type="match status" value="1"/>
</dbReference>
<organism evidence="1 2">
    <name type="scientific">Mucilaginibacter galii</name>
    <dbReference type="NCBI Taxonomy" id="2005073"/>
    <lineage>
        <taxon>Bacteria</taxon>
        <taxon>Pseudomonadati</taxon>
        <taxon>Bacteroidota</taxon>
        <taxon>Sphingobacteriia</taxon>
        <taxon>Sphingobacteriales</taxon>
        <taxon>Sphingobacteriaceae</taxon>
        <taxon>Mucilaginibacter</taxon>
    </lineage>
</organism>
<dbReference type="RefSeq" id="WP_188417042.1">
    <property type="nucleotide sequence ID" value="NZ_BMDO01000006.1"/>
</dbReference>
<reference evidence="1" key="2">
    <citation type="submission" date="2020-09" db="EMBL/GenBank/DDBJ databases">
        <authorList>
            <person name="Sun Q."/>
            <person name="Sedlacek I."/>
        </authorList>
    </citation>
    <scope>NUCLEOTIDE SEQUENCE</scope>
    <source>
        <strain evidence="1">CCM 8711</strain>
    </source>
</reference>
<dbReference type="Pfam" id="PF16677">
    <property type="entry name" value="GP3_package"/>
    <property type="match status" value="1"/>
</dbReference>
<keyword evidence="2" id="KW-1185">Reference proteome</keyword>
<dbReference type="EMBL" id="BMDO01000006">
    <property type="protein sequence ID" value="GGI51182.1"/>
    <property type="molecule type" value="Genomic_DNA"/>
</dbReference>
<gene>
    <name evidence="1" type="ORF">GCM10011425_23940</name>
</gene>
<comment type="caution">
    <text evidence="1">The sequence shown here is derived from an EMBL/GenBank/DDBJ whole genome shotgun (WGS) entry which is preliminary data.</text>
</comment>
<dbReference type="Proteomes" id="UP000662074">
    <property type="component" value="Unassembled WGS sequence"/>
</dbReference>
<dbReference type="InterPro" id="IPR032066">
    <property type="entry name" value="GP3_package"/>
</dbReference>
<evidence type="ECO:0000313" key="1">
    <source>
        <dbReference type="EMBL" id="GGI51182.1"/>
    </source>
</evidence>
<dbReference type="AlphaFoldDB" id="A0A917JAW3"/>
<proteinExistence type="predicted"/>
<name>A0A917JAW3_9SPHI</name>
<accession>A0A917JAW3</accession>